<dbReference type="PROSITE" id="PS50072">
    <property type="entry name" value="CSA_PPIASE_2"/>
    <property type="match status" value="1"/>
</dbReference>
<gene>
    <name evidence="8" type="ORF">FZC80_15930</name>
</gene>
<dbReference type="EC" id="5.2.1.8" evidence="5"/>
<dbReference type="Gene3D" id="2.40.100.10">
    <property type="entry name" value="Cyclophilin-like"/>
    <property type="match status" value="1"/>
</dbReference>
<keyword evidence="3 5" id="KW-0697">Rotamase</keyword>
<accession>A0A5D4TLE0</accession>
<dbReference type="Proteomes" id="UP000325054">
    <property type="component" value="Unassembled WGS sequence"/>
</dbReference>
<organism evidence="8 9">
    <name type="scientific">Rossellomorea aquimaris</name>
    <dbReference type="NCBI Taxonomy" id="189382"/>
    <lineage>
        <taxon>Bacteria</taxon>
        <taxon>Bacillati</taxon>
        <taxon>Bacillota</taxon>
        <taxon>Bacilli</taxon>
        <taxon>Bacillales</taxon>
        <taxon>Bacillaceae</taxon>
        <taxon>Rossellomorea</taxon>
    </lineage>
</organism>
<dbReference type="InterPro" id="IPR020892">
    <property type="entry name" value="Cyclophilin-type_PPIase_CS"/>
</dbReference>
<dbReference type="PROSITE" id="PS00170">
    <property type="entry name" value="CSA_PPIASE_1"/>
    <property type="match status" value="1"/>
</dbReference>
<proteinExistence type="inferred from homology"/>
<comment type="caution">
    <text evidence="8">The sequence shown here is derived from an EMBL/GenBank/DDBJ whole genome shotgun (WGS) entry which is preliminary data.</text>
</comment>
<dbReference type="PANTHER" id="PTHR45625:SF4">
    <property type="entry name" value="PEPTIDYLPROLYL ISOMERASE DOMAIN AND WD REPEAT-CONTAINING PROTEIN 1"/>
    <property type="match status" value="1"/>
</dbReference>
<dbReference type="EMBL" id="VTEW01000014">
    <property type="protein sequence ID" value="TYS76045.1"/>
    <property type="molecule type" value="Genomic_DNA"/>
</dbReference>
<dbReference type="PROSITE" id="PS51257">
    <property type="entry name" value="PROKAR_LIPOPROTEIN"/>
    <property type="match status" value="1"/>
</dbReference>
<keyword evidence="4 5" id="KW-0413">Isomerase</keyword>
<dbReference type="GO" id="GO:0006457">
    <property type="term" value="P:protein folding"/>
    <property type="evidence" value="ECO:0007669"/>
    <property type="project" value="InterPro"/>
</dbReference>
<dbReference type="Pfam" id="PF00160">
    <property type="entry name" value="Pro_isomerase"/>
    <property type="match status" value="1"/>
</dbReference>
<keyword evidence="5" id="KW-0732">Signal</keyword>
<evidence type="ECO:0000256" key="1">
    <source>
        <dbReference type="ARBA" id="ARBA00000971"/>
    </source>
</evidence>
<reference evidence="8 9" key="1">
    <citation type="submission" date="2019-08" db="EMBL/GenBank/DDBJ databases">
        <title>Bacillus genomes from the desert of Cuatro Cienegas, Coahuila.</title>
        <authorList>
            <person name="Olmedo-Alvarez G."/>
        </authorList>
    </citation>
    <scope>NUCLEOTIDE SEQUENCE [LARGE SCALE GENOMIC DNA]</scope>
    <source>
        <strain evidence="8 9">CH451a_14T</strain>
    </source>
</reference>
<evidence type="ECO:0000313" key="8">
    <source>
        <dbReference type="EMBL" id="TYS76045.1"/>
    </source>
</evidence>
<feature type="region of interest" description="Disordered" evidence="6">
    <location>
        <begin position="24"/>
        <end position="49"/>
    </location>
</feature>
<evidence type="ECO:0000256" key="4">
    <source>
        <dbReference type="ARBA" id="ARBA00023235"/>
    </source>
</evidence>
<dbReference type="PANTHER" id="PTHR45625">
    <property type="entry name" value="PEPTIDYL-PROLYL CIS-TRANS ISOMERASE-RELATED"/>
    <property type="match status" value="1"/>
</dbReference>
<dbReference type="InterPro" id="IPR044666">
    <property type="entry name" value="Cyclophilin_A-like"/>
</dbReference>
<evidence type="ECO:0000256" key="5">
    <source>
        <dbReference type="RuleBase" id="RU363019"/>
    </source>
</evidence>
<feature type="signal peptide" evidence="5">
    <location>
        <begin position="1"/>
        <end position="24"/>
    </location>
</feature>
<evidence type="ECO:0000256" key="6">
    <source>
        <dbReference type="SAM" id="MobiDB-lite"/>
    </source>
</evidence>
<dbReference type="InterPro" id="IPR002130">
    <property type="entry name" value="Cyclophilin-type_PPIase_dom"/>
</dbReference>
<dbReference type="InterPro" id="IPR029000">
    <property type="entry name" value="Cyclophilin-like_dom_sf"/>
</dbReference>
<protein>
    <recommendedName>
        <fullName evidence="5">Peptidyl-prolyl cis-trans isomerase</fullName>
        <shortName evidence="5">PPIase</shortName>
        <ecNumber evidence="5">5.2.1.8</ecNumber>
    </recommendedName>
</protein>
<dbReference type="SUPFAM" id="SSF50891">
    <property type="entry name" value="Cyclophilin-like"/>
    <property type="match status" value="1"/>
</dbReference>
<evidence type="ECO:0000313" key="9">
    <source>
        <dbReference type="Proteomes" id="UP000325054"/>
    </source>
</evidence>
<dbReference type="OrthoDB" id="9807797at2"/>
<feature type="compositionally biased region" description="Polar residues" evidence="6">
    <location>
        <begin position="24"/>
        <end position="36"/>
    </location>
</feature>
<dbReference type="RefSeq" id="WP_148992408.1">
    <property type="nucleotide sequence ID" value="NZ_VTEW01000014.1"/>
</dbReference>
<comment type="catalytic activity">
    <reaction evidence="1 5">
        <text>[protein]-peptidylproline (omega=180) = [protein]-peptidylproline (omega=0)</text>
        <dbReference type="Rhea" id="RHEA:16237"/>
        <dbReference type="Rhea" id="RHEA-COMP:10747"/>
        <dbReference type="Rhea" id="RHEA-COMP:10748"/>
        <dbReference type="ChEBI" id="CHEBI:83833"/>
        <dbReference type="ChEBI" id="CHEBI:83834"/>
        <dbReference type="EC" id="5.2.1.8"/>
    </reaction>
</comment>
<dbReference type="PRINTS" id="PR00153">
    <property type="entry name" value="CSAPPISMRASE"/>
</dbReference>
<feature type="chain" id="PRO_5023156889" description="Peptidyl-prolyl cis-trans isomerase" evidence="5">
    <location>
        <begin position="25"/>
        <end position="248"/>
    </location>
</feature>
<evidence type="ECO:0000259" key="7">
    <source>
        <dbReference type="PROSITE" id="PS50072"/>
    </source>
</evidence>
<dbReference type="GO" id="GO:0003755">
    <property type="term" value="F:peptidyl-prolyl cis-trans isomerase activity"/>
    <property type="evidence" value="ECO:0007669"/>
    <property type="project" value="UniProtKB-UniRule"/>
</dbReference>
<comment type="similarity">
    <text evidence="5">Belongs to the cyclophilin-type PPIase family.</text>
</comment>
<dbReference type="AlphaFoldDB" id="A0A5D4TLE0"/>
<comment type="function">
    <text evidence="2 5">PPIases accelerate the folding of proteins. It catalyzes the cis-trans isomerization of proline imidic peptide bonds in oligopeptides.</text>
</comment>
<name>A0A5D4TLE0_9BACI</name>
<feature type="domain" description="PPIase cyclophilin-type" evidence="7">
    <location>
        <begin position="72"/>
        <end position="245"/>
    </location>
</feature>
<feature type="compositionally biased region" description="Acidic residues" evidence="6">
    <location>
        <begin position="37"/>
        <end position="49"/>
    </location>
</feature>
<evidence type="ECO:0000256" key="2">
    <source>
        <dbReference type="ARBA" id="ARBA00002388"/>
    </source>
</evidence>
<sequence length="248" mass="26975">MKKYLAIAAAAFLLLLSACGTSNEQEENQNTGSSQPEESEQETAEAVDDSDVVYPQLTDEIQENEKAVKMVTNMGDITIKLFPEQAPKAVENFMTHSKEGYYDGVIFHRVITDFMIQGGDPQGTGTGGESVWGEPFEDEFSKELLNIRGALSMANAGPGTNGSQFFIVQNSSVDPSLEQQMVQAGFGKKAIETYMERGGTPHLDNKHTVFGQVIEGMDVVDEIAAVETGANDKPAEDVVIEKIEIVKE</sequence>
<evidence type="ECO:0000256" key="3">
    <source>
        <dbReference type="ARBA" id="ARBA00023110"/>
    </source>
</evidence>